<organism evidence="1 2">
    <name type="scientific">Glomus cerebriforme</name>
    <dbReference type="NCBI Taxonomy" id="658196"/>
    <lineage>
        <taxon>Eukaryota</taxon>
        <taxon>Fungi</taxon>
        <taxon>Fungi incertae sedis</taxon>
        <taxon>Mucoromycota</taxon>
        <taxon>Glomeromycotina</taxon>
        <taxon>Glomeromycetes</taxon>
        <taxon>Glomerales</taxon>
        <taxon>Glomeraceae</taxon>
        <taxon>Glomus</taxon>
    </lineage>
</organism>
<proteinExistence type="predicted"/>
<protein>
    <submittedName>
        <fullName evidence="1">Uncharacterized protein</fullName>
    </submittedName>
</protein>
<accession>A0A397THV3</accession>
<dbReference type="Proteomes" id="UP000265703">
    <property type="component" value="Unassembled WGS sequence"/>
</dbReference>
<dbReference type="AlphaFoldDB" id="A0A397THV3"/>
<dbReference type="EMBL" id="QKYT01000024">
    <property type="protein sequence ID" value="RIA97820.1"/>
    <property type="molecule type" value="Genomic_DNA"/>
</dbReference>
<reference evidence="1 2" key="1">
    <citation type="submission" date="2018-06" db="EMBL/GenBank/DDBJ databases">
        <title>Comparative genomics reveals the genomic features of Rhizophagus irregularis, R. cerebriforme, R. diaphanum and Gigaspora rosea, and their symbiotic lifestyle signature.</title>
        <authorList>
            <person name="Morin E."/>
            <person name="San Clemente H."/>
            <person name="Chen E.C.H."/>
            <person name="De La Providencia I."/>
            <person name="Hainaut M."/>
            <person name="Kuo A."/>
            <person name="Kohler A."/>
            <person name="Murat C."/>
            <person name="Tang N."/>
            <person name="Roy S."/>
            <person name="Loubradou J."/>
            <person name="Henrissat B."/>
            <person name="Grigoriev I.V."/>
            <person name="Corradi N."/>
            <person name="Roux C."/>
            <person name="Martin F.M."/>
        </authorList>
    </citation>
    <scope>NUCLEOTIDE SEQUENCE [LARGE SCALE GENOMIC DNA]</scope>
    <source>
        <strain evidence="1 2">DAOM 227022</strain>
    </source>
</reference>
<keyword evidence="2" id="KW-1185">Reference proteome</keyword>
<evidence type="ECO:0000313" key="2">
    <source>
        <dbReference type="Proteomes" id="UP000265703"/>
    </source>
</evidence>
<evidence type="ECO:0000313" key="1">
    <source>
        <dbReference type="EMBL" id="RIA97820.1"/>
    </source>
</evidence>
<dbReference type="OrthoDB" id="2303275at2759"/>
<name>A0A397THV3_9GLOM</name>
<comment type="caution">
    <text evidence="1">The sequence shown here is derived from an EMBL/GenBank/DDBJ whole genome shotgun (WGS) entry which is preliminary data.</text>
</comment>
<gene>
    <name evidence="1" type="ORF">C1645_813533</name>
</gene>
<sequence>MENQESSANMEVPFDVTEITADDINIENIVVTSSYSATLKFTIHLDEPIKEFTMATCGCLYYQKCFEDFLLNVAKIRAKLSCPNWDCKGREIKTLITQDLFKEMDKPTTLTAEDTVSKQVYSENATLVSEDANEIYMNQFELFTEENSKSLEEINESASSFLQLSERIDHAETKNEEASRGLIFSYFNFGKAVYKRYKELKSSYDKDESEALVKKEVRKTIPETKCSDETLRKRTEGSEKIYKLFNSIDKEFNKAVPKPVNNRPRYDMKYISAYMRNYGHGTDLEKIIKTEKLYDDLSIIRSHETSWQWAVQVRGFGKGKVTDDRYYRPRIHKSQIAICFDCWKLVKITDVKPKKTYFSGWCRYGYEVKPEDLMKLHLDNECSKAKTQDGSARLIQRAYRNYRKQPETFAKQVWKAVRNDNTPKEKKFLSMPGREIRCTVNLEIWYSIDELYRPYHVLQNQLYDYKSYSKHKRCQLSDRIAIARNKIQCNYLASAPEISAYSFERSQVLIDAKAYFNFVWTNAGRK</sequence>